<comment type="caution">
    <text evidence="6">The sequence shown here is derived from an EMBL/GenBank/DDBJ whole genome shotgun (WGS) entry which is preliminary data.</text>
</comment>
<gene>
    <name evidence="6" type="ORF">FWILDA_LOCUS1005</name>
</gene>
<dbReference type="Proteomes" id="UP001153678">
    <property type="component" value="Unassembled WGS sequence"/>
</dbReference>
<dbReference type="PANTHER" id="PTHR46093:SF18">
    <property type="entry name" value="FIBRONECTIN TYPE-III DOMAIN-CONTAINING PROTEIN"/>
    <property type="match status" value="1"/>
</dbReference>
<dbReference type="AlphaFoldDB" id="A0A9W4SBJ9"/>
<feature type="compositionally biased region" description="Polar residues" evidence="3">
    <location>
        <begin position="397"/>
        <end position="407"/>
    </location>
</feature>
<evidence type="ECO:0000256" key="4">
    <source>
        <dbReference type="SAM" id="Phobius"/>
    </source>
</evidence>
<feature type="compositionally biased region" description="Low complexity" evidence="3">
    <location>
        <begin position="457"/>
        <end position="467"/>
    </location>
</feature>
<feature type="signal peptide" evidence="5">
    <location>
        <begin position="1"/>
        <end position="19"/>
    </location>
</feature>
<dbReference type="Gene3D" id="2.120.10.80">
    <property type="entry name" value="Kelch-type beta propeller"/>
    <property type="match status" value="2"/>
</dbReference>
<feature type="compositionally biased region" description="Polar residues" evidence="3">
    <location>
        <begin position="609"/>
        <end position="621"/>
    </location>
</feature>
<reference evidence="6" key="1">
    <citation type="submission" date="2022-08" db="EMBL/GenBank/DDBJ databases">
        <authorList>
            <person name="Kallberg Y."/>
            <person name="Tangrot J."/>
            <person name="Rosling A."/>
        </authorList>
    </citation>
    <scope>NUCLEOTIDE SEQUENCE</scope>
    <source>
        <strain evidence="6">Wild A</strain>
    </source>
</reference>
<feature type="region of interest" description="Disordered" evidence="3">
    <location>
        <begin position="523"/>
        <end position="543"/>
    </location>
</feature>
<keyword evidence="5" id="KW-0732">Signal</keyword>
<accession>A0A9W4SBJ9</accession>
<dbReference type="OrthoDB" id="432528at2759"/>
<keyword evidence="1" id="KW-0880">Kelch repeat</keyword>
<evidence type="ECO:0000256" key="2">
    <source>
        <dbReference type="ARBA" id="ARBA00022737"/>
    </source>
</evidence>
<feature type="region of interest" description="Disordered" evidence="3">
    <location>
        <begin position="397"/>
        <end position="469"/>
    </location>
</feature>
<name>A0A9W4SBJ9_9GLOM</name>
<keyword evidence="4" id="KW-1133">Transmembrane helix</keyword>
<evidence type="ECO:0000256" key="1">
    <source>
        <dbReference type="ARBA" id="ARBA00022441"/>
    </source>
</evidence>
<dbReference type="PANTHER" id="PTHR46093">
    <property type="entry name" value="ACYL-COA-BINDING DOMAIN-CONTAINING PROTEIN 5"/>
    <property type="match status" value="1"/>
</dbReference>
<feature type="transmembrane region" description="Helical" evidence="4">
    <location>
        <begin position="477"/>
        <end position="502"/>
    </location>
</feature>
<feature type="compositionally biased region" description="Low complexity" evidence="3">
    <location>
        <begin position="408"/>
        <end position="444"/>
    </location>
</feature>
<keyword evidence="4" id="KW-0812">Transmembrane</keyword>
<keyword evidence="7" id="KW-1185">Reference proteome</keyword>
<sequence>MIIGAALLNIIITINTINAAQPPQPQPQDGNFFYNKMRSDMTSVLSNDKIFFFGGETFDKSDSSPTTSNKLFTLNVSSLDLNNNNTFNAESIKDKWELLDSMKVGLRYNVMALSARNDRSTIIFYGGETFDPNTDEKIDVNSQIYEYDINANKWTMNPKYQGKPPPKRLSFASYVQNLEDGRVYLFGGISDYNPKGGGKINNKLYSIDTNNKRWNEETTDDTPPGLFGSTCTMLKDGKIIFIGGADFGDSNELILSQMSNLNIYDTVNGKWSVRSTSDKDLPEGRFGHTATLHDNKIIIIGGKNVNNEKASVPYFIYLDLDEWDWKNLAADQANYNGFARFGHNVILHDDYLFVTFGQSTNKNDDINPIEVINADNLEIIIQPLKNSNNAATFNTAKKIPDTSSTPGENNDNNPTSNINPTSNSESDPASNPAPNLAPNPTFNPDYPEIDMNDDDTTPNPDSSTNNNDKIEKKNNSIVITFIVVGGIFLILIILASLLIIYIKRRKLKLKINNDNKSPVLPVTTRNIPNTRRNVPTMFRDSTSTHNTTYTDIVNRSDGMVSIGEIQNANNVKTTTVKPKTPTVIYASGVSSIFADLAFAGSIECTNDTNDGGEHFSSTSGGNRPLSDLDTVEEVPTS</sequence>
<keyword evidence="4" id="KW-0472">Membrane</keyword>
<keyword evidence="2" id="KW-0677">Repeat</keyword>
<proteinExistence type="predicted"/>
<feature type="chain" id="PRO_5040924455" evidence="5">
    <location>
        <begin position="20"/>
        <end position="637"/>
    </location>
</feature>
<evidence type="ECO:0000256" key="5">
    <source>
        <dbReference type="SAM" id="SignalP"/>
    </source>
</evidence>
<dbReference type="InterPro" id="IPR015915">
    <property type="entry name" value="Kelch-typ_b-propeller"/>
</dbReference>
<dbReference type="SUPFAM" id="SSF117281">
    <property type="entry name" value="Kelch motif"/>
    <property type="match status" value="1"/>
</dbReference>
<evidence type="ECO:0000313" key="6">
    <source>
        <dbReference type="EMBL" id="CAI2163311.1"/>
    </source>
</evidence>
<organism evidence="6 7">
    <name type="scientific">Funneliformis geosporum</name>
    <dbReference type="NCBI Taxonomy" id="1117311"/>
    <lineage>
        <taxon>Eukaryota</taxon>
        <taxon>Fungi</taxon>
        <taxon>Fungi incertae sedis</taxon>
        <taxon>Mucoromycota</taxon>
        <taxon>Glomeromycotina</taxon>
        <taxon>Glomeromycetes</taxon>
        <taxon>Glomerales</taxon>
        <taxon>Glomeraceae</taxon>
        <taxon>Funneliformis</taxon>
    </lineage>
</organism>
<dbReference type="EMBL" id="CAMKVN010000084">
    <property type="protein sequence ID" value="CAI2163311.1"/>
    <property type="molecule type" value="Genomic_DNA"/>
</dbReference>
<feature type="compositionally biased region" description="Acidic residues" evidence="3">
    <location>
        <begin position="447"/>
        <end position="456"/>
    </location>
</feature>
<dbReference type="Pfam" id="PF24681">
    <property type="entry name" value="Kelch_KLHDC2_KLHL20_DRC7"/>
    <property type="match status" value="1"/>
</dbReference>
<feature type="region of interest" description="Disordered" evidence="3">
    <location>
        <begin position="609"/>
        <end position="637"/>
    </location>
</feature>
<protein>
    <submittedName>
        <fullName evidence="6">20064_t:CDS:1</fullName>
    </submittedName>
</protein>
<evidence type="ECO:0000256" key="3">
    <source>
        <dbReference type="SAM" id="MobiDB-lite"/>
    </source>
</evidence>
<evidence type="ECO:0000313" key="7">
    <source>
        <dbReference type="Proteomes" id="UP001153678"/>
    </source>
</evidence>